<dbReference type="Proteomes" id="UP000284508">
    <property type="component" value="Unassembled WGS sequence"/>
</dbReference>
<gene>
    <name evidence="1" type="ORF">D3C88_26940</name>
</gene>
<proteinExistence type="predicted"/>
<name>A0A418GDB4_ECOLX</name>
<dbReference type="EMBL" id="QXHA01001668">
    <property type="protein sequence ID" value="RIB38859.1"/>
    <property type="molecule type" value="Genomic_DNA"/>
</dbReference>
<reference evidence="1 2" key="1">
    <citation type="journal article" date="2018" name="BMC Microbiol.">
        <title>Genome sequencing of strains of the most prevalent clonal group of O1:K1:H7 Escherichia coli that causes neonatal meningitis in France.</title>
        <authorList>
            <person name="Geslain G."/>
            <person name="Birgy A."/>
            <person name="Adiba S."/>
            <person name="Magnan M."/>
            <person name="Courroux C."/>
            <person name="Levy C."/>
            <person name="Cohen R."/>
            <person name="Bidet P."/>
            <person name="Bonacorsi S."/>
        </authorList>
    </citation>
    <scope>NUCLEOTIDE SEQUENCE [LARGE SCALE GENOMIC DNA]</scope>
    <source>
        <strain evidence="1 2">S308</strain>
    </source>
</reference>
<accession>A0A418GDB4</accession>
<protein>
    <submittedName>
        <fullName evidence="1">Acyl carrier protein</fullName>
    </submittedName>
</protein>
<evidence type="ECO:0000313" key="1">
    <source>
        <dbReference type="EMBL" id="RIB38859.1"/>
    </source>
</evidence>
<sequence length="33" mass="3610">TVLAQAEVSQVSAARENLALRRKRAQQGEKGDE</sequence>
<evidence type="ECO:0000313" key="2">
    <source>
        <dbReference type="Proteomes" id="UP000284508"/>
    </source>
</evidence>
<feature type="non-terminal residue" evidence="1">
    <location>
        <position position="1"/>
    </location>
</feature>
<organism evidence="1 2">
    <name type="scientific">Escherichia coli</name>
    <dbReference type="NCBI Taxonomy" id="562"/>
    <lineage>
        <taxon>Bacteria</taxon>
        <taxon>Pseudomonadati</taxon>
        <taxon>Pseudomonadota</taxon>
        <taxon>Gammaproteobacteria</taxon>
        <taxon>Enterobacterales</taxon>
        <taxon>Enterobacteriaceae</taxon>
        <taxon>Escherichia</taxon>
    </lineage>
</organism>
<comment type="caution">
    <text evidence="1">The sequence shown here is derived from an EMBL/GenBank/DDBJ whole genome shotgun (WGS) entry which is preliminary data.</text>
</comment>
<dbReference type="AlphaFoldDB" id="A0A418GDB4"/>